<dbReference type="SMART" id="SM00388">
    <property type="entry name" value="HisKA"/>
    <property type="match status" value="1"/>
</dbReference>
<dbReference type="SUPFAM" id="SSF55874">
    <property type="entry name" value="ATPase domain of HSP90 chaperone/DNA topoisomerase II/histidine kinase"/>
    <property type="match status" value="1"/>
</dbReference>
<feature type="transmembrane region" description="Helical" evidence="7">
    <location>
        <begin position="15"/>
        <end position="37"/>
    </location>
</feature>
<dbReference type="InterPro" id="IPR036097">
    <property type="entry name" value="HisK_dim/P_sf"/>
</dbReference>
<keyword evidence="7" id="KW-0472">Membrane</keyword>
<dbReference type="Gene3D" id="1.10.287.130">
    <property type="match status" value="1"/>
</dbReference>
<dbReference type="PANTHER" id="PTHR43711:SF1">
    <property type="entry name" value="HISTIDINE KINASE 1"/>
    <property type="match status" value="1"/>
</dbReference>
<name>A0A1Z4JE86_LEPBY</name>
<keyword evidence="4" id="KW-0808">Transferase</keyword>
<evidence type="ECO:0000256" key="5">
    <source>
        <dbReference type="ARBA" id="ARBA00022777"/>
    </source>
</evidence>
<reference evidence="9 10" key="1">
    <citation type="submission" date="2017-06" db="EMBL/GenBank/DDBJ databases">
        <title>Genome sequencing of cyanobaciteial culture collection at National Institute for Environmental Studies (NIES).</title>
        <authorList>
            <person name="Hirose Y."/>
            <person name="Shimura Y."/>
            <person name="Fujisawa T."/>
            <person name="Nakamura Y."/>
            <person name="Kawachi M."/>
        </authorList>
    </citation>
    <scope>NUCLEOTIDE SEQUENCE [LARGE SCALE GENOMIC DNA]</scope>
    <source>
        <strain evidence="9 10">NIES-2135</strain>
    </source>
</reference>
<dbReference type="Pfam" id="PF02518">
    <property type="entry name" value="HATPase_c"/>
    <property type="match status" value="1"/>
</dbReference>
<dbReference type="FunFam" id="3.30.565.10:FF:000006">
    <property type="entry name" value="Sensor histidine kinase WalK"/>
    <property type="match status" value="1"/>
</dbReference>
<sequence>MQQNQLFNRTRWRLASWYTGVMSLILVMSGGVAYQLLTEAHWHALHQELESVSGTLHDGLEPILEQPGQINDRVSQLLPGLCLTSTLCAEPTEERHVLGAVQQEGYYMRFLDQSGQLIATNGHPPKAISDQLQQSLWQTLETPDGKRYHQISILLKNNQHAPWGYLQVGRSLQEFDHYLATLRLTFLLGLPITILFVIAASWWLAGLAMRPVYRSYQQVQQFTADVAHELRTPLAATKATIESVLELETLPEPEARNTLYTIERQNNRLAQLVQDLLLLSRMDLQVLPVKHQPCCLNSLLTDVLDEFSAMAIAADIDLRLDVRVPYPVYVLGNEEQLFQLIANLVTNAIQYTPAGGNITVSLGCDSNHAVIQVRDTGIGIASEDQPRIFDRFYRVSRDRSRQTGGAGLGLAIALAIAKQHNGNILVQSAIGQGSELIVRLPLK</sequence>
<keyword evidence="7" id="KW-0812">Transmembrane</keyword>
<dbReference type="GO" id="GO:0000155">
    <property type="term" value="F:phosphorelay sensor kinase activity"/>
    <property type="evidence" value="ECO:0007669"/>
    <property type="project" value="InterPro"/>
</dbReference>
<gene>
    <name evidence="9" type="ORF">NIES2135_17930</name>
</gene>
<protein>
    <recommendedName>
        <fullName evidence="2">histidine kinase</fullName>
        <ecNumber evidence="2">2.7.13.3</ecNumber>
    </recommendedName>
</protein>
<dbReference type="SUPFAM" id="SSF47384">
    <property type="entry name" value="Homodimeric domain of signal transducing histidine kinase"/>
    <property type="match status" value="1"/>
</dbReference>
<feature type="domain" description="Histidine kinase" evidence="8">
    <location>
        <begin position="225"/>
        <end position="443"/>
    </location>
</feature>
<evidence type="ECO:0000256" key="7">
    <source>
        <dbReference type="SAM" id="Phobius"/>
    </source>
</evidence>
<feature type="transmembrane region" description="Helical" evidence="7">
    <location>
        <begin position="184"/>
        <end position="205"/>
    </location>
</feature>
<keyword evidence="7" id="KW-1133">Transmembrane helix</keyword>
<evidence type="ECO:0000313" key="9">
    <source>
        <dbReference type="EMBL" id="BAY54973.1"/>
    </source>
</evidence>
<evidence type="ECO:0000313" key="10">
    <source>
        <dbReference type="Proteomes" id="UP000217895"/>
    </source>
</evidence>
<dbReference type="Proteomes" id="UP000217895">
    <property type="component" value="Chromosome"/>
</dbReference>
<dbReference type="InterPro" id="IPR050736">
    <property type="entry name" value="Sensor_HK_Regulatory"/>
</dbReference>
<accession>A0A1Z4JE86</accession>
<dbReference type="InterPro" id="IPR003661">
    <property type="entry name" value="HisK_dim/P_dom"/>
</dbReference>
<dbReference type="NCBIfam" id="NF041735">
    <property type="entry name" value="hist_kin_RppB"/>
    <property type="match status" value="1"/>
</dbReference>
<dbReference type="InterPro" id="IPR049835">
    <property type="entry name" value="RppB"/>
</dbReference>
<dbReference type="Pfam" id="PF00512">
    <property type="entry name" value="HisKA"/>
    <property type="match status" value="1"/>
</dbReference>
<evidence type="ECO:0000256" key="1">
    <source>
        <dbReference type="ARBA" id="ARBA00000085"/>
    </source>
</evidence>
<dbReference type="InterPro" id="IPR005467">
    <property type="entry name" value="His_kinase_dom"/>
</dbReference>
<keyword evidence="3" id="KW-0597">Phosphoprotein</keyword>
<evidence type="ECO:0000256" key="6">
    <source>
        <dbReference type="ARBA" id="ARBA00023012"/>
    </source>
</evidence>
<dbReference type="EC" id="2.7.13.3" evidence="2"/>
<dbReference type="AlphaFoldDB" id="A0A1Z4JE86"/>
<dbReference type="InterPro" id="IPR004358">
    <property type="entry name" value="Sig_transdc_His_kin-like_C"/>
</dbReference>
<dbReference type="PRINTS" id="PR00344">
    <property type="entry name" value="BCTRLSENSOR"/>
</dbReference>
<keyword evidence="6" id="KW-0902">Two-component regulatory system</keyword>
<dbReference type="PANTHER" id="PTHR43711">
    <property type="entry name" value="TWO-COMPONENT HISTIDINE KINASE"/>
    <property type="match status" value="1"/>
</dbReference>
<dbReference type="InterPro" id="IPR036890">
    <property type="entry name" value="HATPase_C_sf"/>
</dbReference>
<evidence type="ECO:0000259" key="8">
    <source>
        <dbReference type="PROSITE" id="PS50109"/>
    </source>
</evidence>
<evidence type="ECO:0000256" key="3">
    <source>
        <dbReference type="ARBA" id="ARBA00022553"/>
    </source>
</evidence>
<organism evidence="9 10">
    <name type="scientific">Leptolyngbya boryana NIES-2135</name>
    <dbReference type="NCBI Taxonomy" id="1973484"/>
    <lineage>
        <taxon>Bacteria</taxon>
        <taxon>Bacillati</taxon>
        <taxon>Cyanobacteriota</taxon>
        <taxon>Cyanophyceae</taxon>
        <taxon>Leptolyngbyales</taxon>
        <taxon>Leptolyngbyaceae</taxon>
        <taxon>Leptolyngbya group</taxon>
        <taxon>Leptolyngbya</taxon>
    </lineage>
</organism>
<dbReference type="InterPro" id="IPR003594">
    <property type="entry name" value="HATPase_dom"/>
</dbReference>
<proteinExistence type="predicted"/>
<dbReference type="SMART" id="SM00387">
    <property type="entry name" value="HATPase_c"/>
    <property type="match status" value="1"/>
</dbReference>
<dbReference type="PROSITE" id="PS50109">
    <property type="entry name" value="HIS_KIN"/>
    <property type="match status" value="1"/>
</dbReference>
<dbReference type="EMBL" id="AP018203">
    <property type="protein sequence ID" value="BAY54973.1"/>
    <property type="molecule type" value="Genomic_DNA"/>
</dbReference>
<keyword evidence="10" id="KW-1185">Reference proteome</keyword>
<dbReference type="Gene3D" id="3.30.565.10">
    <property type="entry name" value="Histidine kinase-like ATPase, C-terminal domain"/>
    <property type="match status" value="1"/>
</dbReference>
<dbReference type="CDD" id="cd00082">
    <property type="entry name" value="HisKA"/>
    <property type="match status" value="1"/>
</dbReference>
<evidence type="ECO:0000256" key="4">
    <source>
        <dbReference type="ARBA" id="ARBA00022679"/>
    </source>
</evidence>
<evidence type="ECO:0000256" key="2">
    <source>
        <dbReference type="ARBA" id="ARBA00012438"/>
    </source>
</evidence>
<keyword evidence="5 9" id="KW-0418">Kinase</keyword>
<comment type="catalytic activity">
    <reaction evidence="1">
        <text>ATP + protein L-histidine = ADP + protein N-phospho-L-histidine.</text>
        <dbReference type="EC" id="2.7.13.3"/>
    </reaction>
</comment>